<dbReference type="STRING" id="10195.A0A3M7Q0V9"/>
<feature type="region of interest" description="Disordered" evidence="4">
    <location>
        <begin position="344"/>
        <end position="453"/>
    </location>
</feature>
<dbReference type="PANTHER" id="PTHR23204">
    <property type="entry name" value="CLEAVAGE AND POLYADENYLATION SPECIFIC FACTOR"/>
    <property type="match status" value="1"/>
</dbReference>
<evidence type="ECO:0000256" key="1">
    <source>
        <dbReference type="ARBA" id="ARBA00004123"/>
    </source>
</evidence>
<evidence type="ECO:0000259" key="5">
    <source>
        <dbReference type="Pfam" id="PF25524"/>
    </source>
</evidence>
<feature type="compositionally biased region" description="Basic residues" evidence="4">
    <location>
        <begin position="387"/>
        <end position="397"/>
    </location>
</feature>
<comment type="caution">
    <text evidence="6">The sequence shown here is derived from an EMBL/GenBank/DDBJ whole genome shotgun (WGS) entry which is preliminary data.</text>
</comment>
<evidence type="ECO:0000256" key="2">
    <source>
        <dbReference type="ARBA" id="ARBA00022664"/>
    </source>
</evidence>
<keyword evidence="7" id="KW-1185">Reference proteome</keyword>
<accession>A0A3M7Q0V9</accession>
<dbReference type="InterPro" id="IPR034772">
    <property type="entry name" value="CPSF6/7"/>
</dbReference>
<dbReference type="OrthoDB" id="10065185at2759"/>
<feature type="domain" description="CPSF6/7 RSLD" evidence="5">
    <location>
        <begin position="274"/>
        <end position="370"/>
    </location>
</feature>
<evidence type="ECO:0000313" key="7">
    <source>
        <dbReference type="Proteomes" id="UP000276133"/>
    </source>
</evidence>
<comment type="subcellular location">
    <subcellularLocation>
        <location evidence="1">Nucleus</location>
    </subcellularLocation>
</comment>
<gene>
    <name evidence="6" type="ORF">BpHYR1_051543</name>
</gene>
<reference evidence="6 7" key="1">
    <citation type="journal article" date="2018" name="Sci. Rep.">
        <title>Genomic signatures of local adaptation to the degree of environmental predictability in rotifers.</title>
        <authorList>
            <person name="Franch-Gras L."/>
            <person name="Hahn C."/>
            <person name="Garcia-Roger E.M."/>
            <person name="Carmona M.J."/>
            <person name="Serra M."/>
            <person name="Gomez A."/>
        </authorList>
    </citation>
    <scope>NUCLEOTIDE SEQUENCE [LARGE SCALE GENOMIC DNA]</scope>
    <source>
        <strain evidence="6">HYR1</strain>
    </source>
</reference>
<evidence type="ECO:0000256" key="3">
    <source>
        <dbReference type="ARBA" id="ARBA00023242"/>
    </source>
</evidence>
<feature type="compositionally biased region" description="Basic and acidic residues" evidence="4">
    <location>
        <begin position="354"/>
        <end position="386"/>
    </location>
</feature>
<keyword evidence="2" id="KW-0507">mRNA processing</keyword>
<evidence type="ECO:0000256" key="4">
    <source>
        <dbReference type="SAM" id="MobiDB-lite"/>
    </source>
</evidence>
<name>A0A3M7Q0V9_BRAPC</name>
<dbReference type="Pfam" id="PF25524">
    <property type="entry name" value="RSLD_CPSF6"/>
    <property type="match status" value="1"/>
</dbReference>
<proteinExistence type="predicted"/>
<sequence length="453" mass="50662">RNRNFAANGNVPPIATGLPLNRPIGTMPNPTMMMNRSPMSNIPGIPVNNFRPNQPFNAPRPNQPMFNHGPQNQGLMGNRPAVMPTNSQASMMPRQGGSNAPGLLNNPRISMNNMGRNEWENRNPMPGNFQNSGSMMPNSCKSIGLMNQPRPNLPSNPMQPFSYSPNQSMNGSMLNPNAAYPQSNGMAQPNQFGFNQHNGPNGPMMPPMNQSGMMLGAGPNSLSIQNPNQQMSMMSAHMQDPYGYRAGSNGQYPPGMNPMVMGGSPPIGSKMSDAEFQETLEKNRIISSSAISRAVQDAAIGEYGSAIKTLVTAISLIKQSKISADERCKLFISSLQDTKKGIEDKYYGSSGRMNRSDSRDRDRIKRSRSRDSRDRDHHRDRESRSKRGDKHHRSHRDRSRDRSRNRSRERSRERSRDKSHERARDRRIVSSGSQDRLSPNGYEESSRYHRSRH</sequence>
<feature type="non-terminal residue" evidence="6">
    <location>
        <position position="1"/>
    </location>
</feature>
<dbReference type="EMBL" id="REGN01007863">
    <property type="protein sequence ID" value="RNA05077.1"/>
    <property type="molecule type" value="Genomic_DNA"/>
</dbReference>
<protein>
    <recommendedName>
        <fullName evidence="5">CPSF6/7 RSLD domain-containing protein</fullName>
    </recommendedName>
</protein>
<dbReference type="AlphaFoldDB" id="A0A3M7Q0V9"/>
<dbReference type="InterPro" id="IPR057951">
    <property type="entry name" value="CPSF6/7_RSLD_N"/>
</dbReference>
<organism evidence="6 7">
    <name type="scientific">Brachionus plicatilis</name>
    <name type="common">Marine rotifer</name>
    <name type="synonym">Brachionus muelleri</name>
    <dbReference type="NCBI Taxonomy" id="10195"/>
    <lineage>
        <taxon>Eukaryota</taxon>
        <taxon>Metazoa</taxon>
        <taxon>Spiralia</taxon>
        <taxon>Gnathifera</taxon>
        <taxon>Rotifera</taxon>
        <taxon>Eurotatoria</taxon>
        <taxon>Monogononta</taxon>
        <taxon>Pseudotrocha</taxon>
        <taxon>Ploima</taxon>
        <taxon>Brachionidae</taxon>
        <taxon>Brachionus</taxon>
    </lineage>
</organism>
<evidence type="ECO:0000313" key="6">
    <source>
        <dbReference type="EMBL" id="RNA05077.1"/>
    </source>
</evidence>
<keyword evidence="3" id="KW-0539">Nucleus</keyword>
<dbReference type="Proteomes" id="UP000276133">
    <property type="component" value="Unassembled WGS sequence"/>
</dbReference>
<dbReference type="GO" id="GO:0006397">
    <property type="term" value="P:mRNA processing"/>
    <property type="evidence" value="ECO:0007669"/>
    <property type="project" value="UniProtKB-KW"/>
</dbReference>
<dbReference type="GO" id="GO:0005634">
    <property type="term" value="C:nucleus"/>
    <property type="evidence" value="ECO:0007669"/>
    <property type="project" value="UniProtKB-SubCell"/>
</dbReference>
<feature type="compositionally biased region" description="Basic and acidic residues" evidence="4">
    <location>
        <begin position="398"/>
        <end position="428"/>
    </location>
</feature>